<evidence type="ECO:0000256" key="7">
    <source>
        <dbReference type="ARBA" id="ARBA00023242"/>
    </source>
</evidence>
<dbReference type="AlphaFoldDB" id="A0A0A1WMB3"/>
<keyword evidence="6 8" id="KW-0862">Zinc</keyword>
<feature type="binding site" evidence="9">
    <location>
        <position position="341"/>
    </location>
    <ligand>
        <name>Zn(2+)</name>
        <dbReference type="ChEBI" id="CHEBI:29105"/>
    </ligand>
</feature>
<comment type="subcellular location">
    <subcellularLocation>
        <location evidence="1 8">Nucleus</location>
    </subcellularLocation>
</comment>
<comment type="function">
    <text evidence="8">May play a role in mRNA degradation.</text>
</comment>
<keyword evidence="3" id="KW-0540">Nuclease</keyword>
<dbReference type="InterPro" id="IPR033411">
    <property type="entry name" value="Ribonuclease_PIN"/>
</dbReference>
<feature type="region of interest" description="Disordered" evidence="10">
    <location>
        <begin position="222"/>
        <end position="257"/>
    </location>
</feature>
<comment type="similarity">
    <text evidence="2 8">Belongs to the NOB1 family.</text>
</comment>
<dbReference type="GO" id="GO:0016787">
    <property type="term" value="F:hydrolase activity"/>
    <property type="evidence" value="ECO:0007669"/>
    <property type="project" value="UniProtKB-KW"/>
</dbReference>
<reference evidence="13" key="2">
    <citation type="journal article" date="2015" name="Gigascience">
        <title>Reconstructing a comprehensive transcriptome assembly of a white-pupal translocated strain of the pest fruit fly Bactrocera cucurbitae.</title>
        <authorList>
            <person name="Sim S.B."/>
            <person name="Calla B."/>
            <person name="Hall B."/>
            <person name="DeRego T."/>
            <person name="Geib S.M."/>
        </authorList>
    </citation>
    <scope>NUCLEOTIDE SEQUENCE</scope>
</reference>
<dbReference type="PIRSF" id="PIRSF037125">
    <property type="entry name" value="D-site_20S_pre-rRNA_nuclease"/>
    <property type="match status" value="1"/>
</dbReference>
<dbReference type="Pfam" id="PF17146">
    <property type="entry name" value="PIN_6"/>
    <property type="match status" value="1"/>
</dbReference>
<reference evidence="13" key="1">
    <citation type="submission" date="2014-11" db="EMBL/GenBank/DDBJ databases">
        <authorList>
            <person name="Geib S."/>
        </authorList>
    </citation>
    <scope>NUCLEOTIDE SEQUENCE</scope>
</reference>
<feature type="region of interest" description="Disordered" evidence="10">
    <location>
        <begin position="124"/>
        <end position="164"/>
    </location>
</feature>
<feature type="binding site" evidence="9">
    <location>
        <position position="338"/>
    </location>
    <ligand>
        <name>Zn(2+)</name>
        <dbReference type="ChEBI" id="CHEBI:29105"/>
    </ligand>
</feature>
<feature type="compositionally biased region" description="Basic and acidic residues" evidence="10">
    <location>
        <begin position="230"/>
        <end position="252"/>
    </location>
</feature>
<evidence type="ECO:0000313" key="13">
    <source>
        <dbReference type="EMBL" id="JAC99552.1"/>
    </source>
</evidence>
<dbReference type="PANTHER" id="PTHR12814">
    <property type="entry name" value="RNA-BINDING PROTEIN NOB1"/>
    <property type="match status" value="1"/>
</dbReference>
<keyword evidence="4 8" id="KW-0479">Metal-binding</keyword>
<dbReference type="EMBL" id="GBXI01014739">
    <property type="protein sequence ID" value="JAC99552.1"/>
    <property type="molecule type" value="Transcribed_RNA"/>
</dbReference>
<dbReference type="GO" id="GO:0030490">
    <property type="term" value="P:maturation of SSU-rRNA"/>
    <property type="evidence" value="ECO:0007669"/>
    <property type="project" value="TreeGrafter"/>
</dbReference>
<dbReference type="PANTHER" id="PTHR12814:SF2">
    <property type="entry name" value="RNA-BINDING PROTEIN NOB1"/>
    <property type="match status" value="1"/>
</dbReference>
<feature type="binding site" evidence="9">
    <location>
        <position position="326"/>
    </location>
    <ligand>
        <name>Zn(2+)</name>
        <dbReference type="ChEBI" id="CHEBI:29105"/>
    </ligand>
</feature>
<evidence type="ECO:0000256" key="1">
    <source>
        <dbReference type="ARBA" id="ARBA00004123"/>
    </source>
</evidence>
<keyword evidence="7 8" id="KW-0539">Nucleus</keyword>
<dbReference type="Gene3D" id="6.20.210.10">
    <property type="entry name" value="Nin one binding (NOB1), Zn-ribbon-like"/>
    <property type="match status" value="1"/>
</dbReference>
<dbReference type="Gene3D" id="3.40.50.1010">
    <property type="entry name" value="5'-nuclease"/>
    <property type="match status" value="1"/>
</dbReference>
<evidence type="ECO:0000256" key="4">
    <source>
        <dbReference type="ARBA" id="ARBA00022723"/>
    </source>
</evidence>
<dbReference type="CDD" id="cd09876">
    <property type="entry name" value="PIN_Nob1-like"/>
    <property type="match status" value="1"/>
</dbReference>
<organism evidence="13">
    <name type="scientific">Zeugodacus cucurbitae</name>
    <name type="common">Melon fruit fly</name>
    <name type="synonym">Bactrocera cucurbitae</name>
    <dbReference type="NCBI Taxonomy" id="28588"/>
    <lineage>
        <taxon>Eukaryota</taxon>
        <taxon>Metazoa</taxon>
        <taxon>Ecdysozoa</taxon>
        <taxon>Arthropoda</taxon>
        <taxon>Hexapoda</taxon>
        <taxon>Insecta</taxon>
        <taxon>Pterygota</taxon>
        <taxon>Neoptera</taxon>
        <taxon>Endopterygota</taxon>
        <taxon>Diptera</taxon>
        <taxon>Brachycera</taxon>
        <taxon>Muscomorpha</taxon>
        <taxon>Tephritoidea</taxon>
        <taxon>Tephritidae</taxon>
        <taxon>Zeugodacus</taxon>
        <taxon>Zeugodacus</taxon>
    </lineage>
</organism>
<dbReference type="GO" id="GO:0046872">
    <property type="term" value="F:metal ion binding"/>
    <property type="evidence" value="ECO:0007669"/>
    <property type="project" value="UniProtKB-UniRule"/>
</dbReference>
<evidence type="ECO:0000256" key="6">
    <source>
        <dbReference type="ARBA" id="ARBA00022833"/>
    </source>
</evidence>
<dbReference type="GO" id="GO:0030688">
    <property type="term" value="C:preribosome, small subunit precursor"/>
    <property type="evidence" value="ECO:0007669"/>
    <property type="project" value="TreeGrafter"/>
</dbReference>
<evidence type="ECO:0000256" key="10">
    <source>
        <dbReference type="SAM" id="MobiDB-lite"/>
    </source>
</evidence>
<dbReference type="GO" id="GO:0031981">
    <property type="term" value="C:nuclear lumen"/>
    <property type="evidence" value="ECO:0007669"/>
    <property type="project" value="UniProtKB-ARBA"/>
</dbReference>
<keyword evidence="5" id="KW-0378">Hydrolase</keyword>
<proteinExistence type="inferred from homology"/>
<dbReference type="InterPro" id="IPR014881">
    <property type="entry name" value="NOB1_Zn-bd"/>
</dbReference>
<dbReference type="GO" id="GO:0004521">
    <property type="term" value="F:RNA endonuclease activity"/>
    <property type="evidence" value="ECO:0007669"/>
    <property type="project" value="UniProtKB-UniRule"/>
</dbReference>
<dbReference type="GO" id="GO:0005737">
    <property type="term" value="C:cytoplasm"/>
    <property type="evidence" value="ECO:0007669"/>
    <property type="project" value="UniProtKB-ARBA"/>
</dbReference>
<feature type="domain" description="Nin one binding (NOB1) Zn-ribbon-like" evidence="11">
    <location>
        <begin position="313"/>
        <end position="384"/>
    </location>
</feature>
<feature type="domain" description="Ribonuclease PIN" evidence="12">
    <location>
        <begin position="11"/>
        <end position="97"/>
    </location>
</feature>
<feature type="binding site" evidence="9">
    <location>
        <position position="323"/>
    </location>
    <ligand>
        <name>Zn(2+)</name>
        <dbReference type="ChEBI" id="CHEBI:29105"/>
    </ligand>
</feature>
<evidence type="ECO:0000256" key="5">
    <source>
        <dbReference type="ARBA" id="ARBA00022801"/>
    </source>
</evidence>
<dbReference type="FunFam" id="3.40.50.1010:FF:000020">
    <property type="entry name" value="20S-pre-rRNA D-site endonuclease NOB1"/>
    <property type="match status" value="1"/>
</dbReference>
<sequence>MAEAKGKIEYLVADTTAFINAVQLNDYAKNVLTVPDVITEVRNKRQIRRLCVLPFDLQVREPRTDSIKHCVEFAKKTGDYASLSGIDIKVISLTYELEVDNVGDTHLRTEPVVSKIIASKEKPEEFQDNTKLAGWYNPEGEDEPSSDDNDEEENYESVNPVNDKEDAVKNSIEDQINDVNANNGSTDEITQEELDKFFEKLNCNVGDNDVCDLLVPKSEDLLDPEIATDDESKCNDEHDNTSSQHSEQKTVESDDIEGGWITPHNIKKVKKSLEGKVESDVVPVVACMSTDYALQNVLKQMNLQICALDGRVIKHLRTYILRCYACFKTTSIMTKVFCPNCGNKTLKRVAVSLDENGKQVIHINTRRPLTSKYKNQSLPRFQGGKHSRNPILFEDQPIPRQMPSRVAKTKTNALDEDYIAGFSPFVMRDVDSKSAMLRSKGNLKEWARNNTFEEDRRRKHYNRVYK</sequence>
<protein>
    <recommendedName>
        <fullName evidence="8">RNA-binding protein NOB1</fullName>
    </recommendedName>
</protein>
<dbReference type="InterPro" id="IPR039907">
    <property type="entry name" value="NOB1"/>
</dbReference>
<dbReference type="SUPFAM" id="SSF144206">
    <property type="entry name" value="NOB1 zinc finger-like"/>
    <property type="match status" value="1"/>
</dbReference>
<evidence type="ECO:0000259" key="12">
    <source>
        <dbReference type="Pfam" id="PF17146"/>
    </source>
</evidence>
<dbReference type="InterPro" id="IPR036283">
    <property type="entry name" value="NOB1_Zf-like_sf"/>
</dbReference>
<dbReference type="InterPro" id="IPR017117">
    <property type="entry name" value="Nob1_euk"/>
</dbReference>
<dbReference type="Pfam" id="PF08772">
    <property type="entry name" value="Zn_ribbon_NOB1"/>
    <property type="match status" value="1"/>
</dbReference>
<feature type="compositionally biased region" description="Acidic residues" evidence="10">
    <location>
        <begin position="139"/>
        <end position="155"/>
    </location>
</feature>
<accession>A0A0A1WMB3</accession>
<evidence type="ECO:0000256" key="2">
    <source>
        <dbReference type="ARBA" id="ARBA00005858"/>
    </source>
</evidence>
<gene>
    <name evidence="13" type="primary">NOB1</name>
    <name evidence="13" type="ORF">g.3223</name>
</gene>
<name>A0A0A1WMB3_ZEUCU</name>
<evidence type="ECO:0000259" key="11">
    <source>
        <dbReference type="Pfam" id="PF08772"/>
    </source>
</evidence>
<evidence type="ECO:0000256" key="9">
    <source>
        <dbReference type="PIRSR" id="PIRSR037125-1"/>
    </source>
</evidence>
<evidence type="ECO:0000256" key="3">
    <source>
        <dbReference type="ARBA" id="ARBA00022722"/>
    </source>
</evidence>
<evidence type="ECO:0000256" key="8">
    <source>
        <dbReference type="PIRNR" id="PIRNR037125"/>
    </source>
</evidence>